<comment type="caution">
    <text evidence="2">The sequence shown here is derived from an EMBL/GenBank/DDBJ whole genome shotgun (WGS) entry which is preliminary data.</text>
</comment>
<dbReference type="InterPro" id="IPR058314">
    <property type="entry name" value="DUF8001"/>
</dbReference>
<protein>
    <recommendedName>
        <fullName evidence="1">DUF8001 domain-containing protein</fullName>
    </recommendedName>
</protein>
<dbReference type="EMBL" id="JBHSZG010000001">
    <property type="protein sequence ID" value="MFC7135920.1"/>
    <property type="molecule type" value="Genomic_DNA"/>
</dbReference>
<keyword evidence="3" id="KW-1185">Reference proteome</keyword>
<name>A0ABD5XQL7_9EURY</name>
<sequence>MQPLEVDAGELTAAEIIDALREGRRVVVTADLFGSERKLTLRHDGETFYCDTPTRLHKHQEEAEMLLCIERMGYARQPDEEAEADAAGDGDGDE</sequence>
<evidence type="ECO:0000313" key="3">
    <source>
        <dbReference type="Proteomes" id="UP001596368"/>
    </source>
</evidence>
<organism evidence="2 3">
    <name type="scientific">Halobaculum litoreum</name>
    <dbReference type="NCBI Taxonomy" id="3031998"/>
    <lineage>
        <taxon>Archaea</taxon>
        <taxon>Methanobacteriati</taxon>
        <taxon>Methanobacteriota</taxon>
        <taxon>Stenosarchaea group</taxon>
        <taxon>Halobacteria</taxon>
        <taxon>Halobacteriales</taxon>
        <taxon>Haloferacaceae</taxon>
        <taxon>Halobaculum</taxon>
    </lineage>
</organism>
<dbReference type="Proteomes" id="UP001596368">
    <property type="component" value="Unassembled WGS sequence"/>
</dbReference>
<gene>
    <name evidence="2" type="ORF">ACFQRB_03710</name>
</gene>
<reference evidence="2 3" key="1">
    <citation type="journal article" date="2019" name="Int. J. Syst. Evol. Microbiol.">
        <title>The Global Catalogue of Microorganisms (GCM) 10K type strain sequencing project: providing services to taxonomists for standard genome sequencing and annotation.</title>
        <authorList>
            <consortium name="The Broad Institute Genomics Platform"/>
            <consortium name="The Broad Institute Genome Sequencing Center for Infectious Disease"/>
            <person name="Wu L."/>
            <person name="Ma J."/>
        </authorList>
    </citation>
    <scope>NUCLEOTIDE SEQUENCE [LARGE SCALE GENOMIC DNA]</scope>
    <source>
        <strain evidence="2 3">DT92</strain>
    </source>
</reference>
<proteinExistence type="predicted"/>
<feature type="domain" description="DUF8001" evidence="1">
    <location>
        <begin position="2"/>
        <end position="77"/>
    </location>
</feature>
<dbReference type="Pfam" id="PF26008">
    <property type="entry name" value="DUF8001"/>
    <property type="match status" value="1"/>
</dbReference>
<dbReference type="AlphaFoldDB" id="A0ABD5XQL7"/>
<evidence type="ECO:0000259" key="1">
    <source>
        <dbReference type="Pfam" id="PF26008"/>
    </source>
</evidence>
<evidence type="ECO:0000313" key="2">
    <source>
        <dbReference type="EMBL" id="MFC7135920.1"/>
    </source>
</evidence>
<dbReference type="GeneID" id="81122680"/>
<dbReference type="RefSeq" id="WP_284012651.1">
    <property type="nucleotide sequence ID" value="NZ_CP126156.1"/>
</dbReference>
<accession>A0ABD5XQL7</accession>